<protein>
    <submittedName>
        <fullName evidence="2">Uncharacterized protein</fullName>
    </submittedName>
</protein>
<gene>
    <name evidence="3" type="ORF">FUG_LOCUS562253</name>
    <name evidence="2" type="ORF">MDCFG202_LOCUS259884</name>
</gene>
<dbReference type="EMBL" id="CAAKMV010000196">
    <property type="protein sequence ID" value="VIO64108.1"/>
    <property type="molecule type" value="Genomic_DNA"/>
</dbReference>
<reference evidence="2" key="2">
    <citation type="submission" date="2021-03" db="EMBL/GenBank/DDBJ databases">
        <authorList>
            <person name="Alouane T."/>
            <person name="Langin T."/>
            <person name="Bonhomme L."/>
        </authorList>
    </citation>
    <scope>NUCLEOTIDE SEQUENCE</scope>
    <source>
        <strain evidence="2">MDC_Fg202</strain>
    </source>
</reference>
<dbReference type="Pfam" id="PF09351">
    <property type="entry name" value="DUF1993"/>
    <property type="match status" value="1"/>
</dbReference>
<sequence length="298" mass="33203">MSYTLYDAAILHTKEALQSLSAILKKASTHANASSFPEAKLAPDMLDLNFQVFFMTDLSQKLVARTTGVEPLTLSRDDCTNFEQYQARIAQVLEIVEKADKATVDKRADEIVTIGLGPGKSADMKSRDFVQGFAIPNIFFHLTTAYAILRKEGVEIGKQDFLGPFIGQYLQVFVINFAPPSITAASYLYHTNSPSASSIATKMAAHWWLLRAVQSLEDHIVASILRQPGFHRAVGRIHKTIHEKQYGRNPHEPLAPGEATADPNSATRNEQFAKHFIDEIKNQFRGKPTEFPGDKTRK</sequence>
<dbReference type="InterPro" id="IPR034660">
    <property type="entry name" value="DinB/YfiT-like"/>
</dbReference>
<dbReference type="EMBL" id="CAJPIJ010000134">
    <property type="protein sequence ID" value="CAG1985108.1"/>
    <property type="molecule type" value="Genomic_DNA"/>
</dbReference>
<feature type="region of interest" description="Disordered" evidence="1">
    <location>
        <begin position="242"/>
        <end position="270"/>
    </location>
</feature>
<dbReference type="Proteomes" id="UP000746612">
    <property type="component" value="Unassembled WGS sequence"/>
</dbReference>
<reference evidence="3" key="1">
    <citation type="submission" date="2019-04" db="EMBL/GenBank/DDBJ databases">
        <authorList>
            <person name="Melise S."/>
            <person name="Noan J."/>
            <person name="Okalmin O."/>
        </authorList>
    </citation>
    <scope>NUCLEOTIDE SEQUENCE</scope>
    <source>
        <strain evidence="3">FN9</strain>
    </source>
</reference>
<feature type="compositionally biased region" description="Basic and acidic residues" evidence="1">
    <location>
        <begin position="242"/>
        <end position="251"/>
    </location>
</feature>
<evidence type="ECO:0000313" key="3">
    <source>
        <dbReference type="EMBL" id="VIO64108.1"/>
    </source>
</evidence>
<dbReference type="Gene3D" id="1.20.120.450">
    <property type="entry name" value="dinb family like domain"/>
    <property type="match status" value="1"/>
</dbReference>
<dbReference type="PANTHER" id="PTHR36922:SF1">
    <property type="entry name" value="DUF1993 DOMAIN-CONTAINING PROTEIN"/>
    <property type="match status" value="1"/>
</dbReference>
<dbReference type="InterPro" id="IPR018531">
    <property type="entry name" value="DUF1993"/>
</dbReference>
<proteinExistence type="predicted"/>
<dbReference type="InterPro" id="IPR020301">
    <property type="entry name" value="Mrx7"/>
</dbReference>
<evidence type="ECO:0000313" key="4">
    <source>
        <dbReference type="Proteomes" id="UP000746612"/>
    </source>
</evidence>
<dbReference type="AlphaFoldDB" id="A0A4U9F2V4"/>
<accession>A0A4U9F2V4</accession>
<evidence type="ECO:0000256" key="1">
    <source>
        <dbReference type="SAM" id="MobiDB-lite"/>
    </source>
</evidence>
<evidence type="ECO:0000313" key="2">
    <source>
        <dbReference type="EMBL" id="CAG1985108.1"/>
    </source>
</evidence>
<organism evidence="2 4">
    <name type="scientific">Gibberella zeae</name>
    <name type="common">Wheat head blight fungus</name>
    <name type="synonym">Fusarium graminearum</name>
    <dbReference type="NCBI Taxonomy" id="5518"/>
    <lineage>
        <taxon>Eukaryota</taxon>
        <taxon>Fungi</taxon>
        <taxon>Dikarya</taxon>
        <taxon>Ascomycota</taxon>
        <taxon>Pezizomycotina</taxon>
        <taxon>Sordariomycetes</taxon>
        <taxon>Hypocreomycetidae</taxon>
        <taxon>Hypocreales</taxon>
        <taxon>Nectriaceae</taxon>
        <taxon>Fusarium</taxon>
    </lineage>
</organism>
<name>A0A4U9F2V4_GIBZA</name>
<dbReference type="PANTHER" id="PTHR36922">
    <property type="entry name" value="BLL2446 PROTEIN"/>
    <property type="match status" value="1"/>
</dbReference>
<dbReference type="SUPFAM" id="SSF109854">
    <property type="entry name" value="DinB/YfiT-like putative metalloenzymes"/>
    <property type="match status" value="1"/>
</dbReference>
<dbReference type="Pfam" id="PF10906">
    <property type="entry name" value="Mrx7"/>
    <property type="match status" value="1"/>
</dbReference>